<dbReference type="Gene3D" id="1.10.260.40">
    <property type="entry name" value="lambda repressor-like DNA-binding domains"/>
    <property type="match status" value="1"/>
</dbReference>
<dbReference type="OrthoDB" id="7428772at2"/>
<accession>M4V554</accession>
<dbReference type="SUPFAM" id="SSF47413">
    <property type="entry name" value="lambda repressor-like DNA-binding domains"/>
    <property type="match status" value="1"/>
</dbReference>
<protein>
    <recommendedName>
        <fullName evidence="1">HTH cro/C1-type domain-containing protein</fullName>
    </recommendedName>
</protein>
<proteinExistence type="predicted"/>
<dbReference type="RefSeq" id="WP_015468808.1">
    <property type="nucleotide sequence ID" value="NC_020813.1"/>
</dbReference>
<evidence type="ECO:0000313" key="2">
    <source>
        <dbReference type="EMBL" id="AGH94318.1"/>
    </source>
</evidence>
<organism evidence="2 3">
    <name type="scientific">Pseudobdellovibrio exovorus JSS</name>
    <dbReference type="NCBI Taxonomy" id="1184267"/>
    <lineage>
        <taxon>Bacteria</taxon>
        <taxon>Pseudomonadati</taxon>
        <taxon>Bdellovibrionota</taxon>
        <taxon>Bdellovibrionia</taxon>
        <taxon>Bdellovibrionales</taxon>
        <taxon>Pseudobdellovibrionaceae</taxon>
        <taxon>Pseudobdellovibrio</taxon>
    </lineage>
</organism>
<dbReference type="CDD" id="cd00093">
    <property type="entry name" value="HTH_XRE"/>
    <property type="match status" value="1"/>
</dbReference>
<sequence>MRKDFASDRKIQSENFRELLKKRRLELGLTQAQLAERISITVDMVRAIEGGRSCNPSFFLAVDIFKALELDLGETIKLWAGK</sequence>
<reference evidence="2 3" key="1">
    <citation type="journal article" date="2013" name="ISME J.">
        <title>By their genes ye shall know them: genomic signatures of predatory bacteria.</title>
        <authorList>
            <person name="Pasternak Z."/>
            <person name="Pietrokovski S."/>
            <person name="Rotem O."/>
            <person name="Gophna U."/>
            <person name="Lurie-Weinberger M.N."/>
            <person name="Jurkevitch E."/>
        </authorList>
    </citation>
    <scope>NUCLEOTIDE SEQUENCE [LARGE SCALE GENOMIC DNA]</scope>
    <source>
        <strain evidence="2 3">JSS</strain>
    </source>
</reference>
<dbReference type="Proteomes" id="UP000012040">
    <property type="component" value="Chromosome"/>
</dbReference>
<dbReference type="KEGG" id="bex:A11Q_98"/>
<dbReference type="GO" id="GO:0003677">
    <property type="term" value="F:DNA binding"/>
    <property type="evidence" value="ECO:0007669"/>
    <property type="project" value="InterPro"/>
</dbReference>
<dbReference type="STRING" id="1184267.A11Q_98"/>
<dbReference type="EMBL" id="CP003537">
    <property type="protein sequence ID" value="AGH94318.1"/>
    <property type="molecule type" value="Genomic_DNA"/>
</dbReference>
<gene>
    <name evidence="2" type="ORF">A11Q_98</name>
</gene>
<name>M4V554_9BACT</name>
<dbReference type="InterPro" id="IPR010982">
    <property type="entry name" value="Lambda_DNA-bd_dom_sf"/>
</dbReference>
<evidence type="ECO:0000313" key="3">
    <source>
        <dbReference type="Proteomes" id="UP000012040"/>
    </source>
</evidence>
<dbReference type="PROSITE" id="PS50943">
    <property type="entry name" value="HTH_CROC1"/>
    <property type="match status" value="1"/>
</dbReference>
<dbReference type="PATRIC" id="fig|1184267.3.peg.100"/>
<dbReference type="SMART" id="SM00530">
    <property type="entry name" value="HTH_XRE"/>
    <property type="match status" value="1"/>
</dbReference>
<dbReference type="Pfam" id="PF01381">
    <property type="entry name" value="HTH_3"/>
    <property type="match status" value="1"/>
</dbReference>
<feature type="domain" description="HTH cro/C1-type" evidence="1">
    <location>
        <begin position="20"/>
        <end position="75"/>
    </location>
</feature>
<dbReference type="AlphaFoldDB" id="M4V554"/>
<evidence type="ECO:0000259" key="1">
    <source>
        <dbReference type="PROSITE" id="PS50943"/>
    </source>
</evidence>
<dbReference type="InterPro" id="IPR001387">
    <property type="entry name" value="Cro/C1-type_HTH"/>
</dbReference>
<keyword evidence="3" id="KW-1185">Reference proteome</keyword>
<dbReference type="HOGENOM" id="CLU_2551469_0_0_7"/>